<evidence type="ECO:0000256" key="1">
    <source>
        <dbReference type="ARBA" id="ARBA00023239"/>
    </source>
</evidence>
<gene>
    <name evidence="3" type="ORF">FXF69_31460</name>
</gene>
<dbReference type="AlphaFoldDB" id="A0A5D0ND60"/>
<reference evidence="3 4" key="1">
    <citation type="submission" date="2019-08" db="EMBL/GenBank/DDBJ databases">
        <title>Actinomadura sp. nov. CYP1-5 isolated from mountain soil.</title>
        <authorList>
            <person name="Songsumanus A."/>
            <person name="Kuncharoen N."/>
            <person name="Kudo T."/>
            <person name="Yuki M."/>
            <person name="Igarashi Y."/>
            <person name="Tanasupawat S."/>
        </authorList>
    </citation>
    <scope>NUCLEOTIDE SEQUENCE [LARGE SCALE GENOMIC DNA]</scope>
    <source>
        <strain evidence="3 4">JCM 14158</strain>
    </source>
</reference>
<keyword evidence="3" id="KW-0378">Hydrolase</keyword>
<name>A0A5D0ND60_9ACTN</name>
<evidence type="ECO:0000259" key="2">
    <source>
        <dbReference type="Pfam" id="PF04909"/>
    </source>
</evidence>
<keyword evidence="4" id="KW-1185">Reference proteome</keyword>
<dbReference type="Proteomes" id="UP000323380">
    <property type="component" value="Unassembled WGS sequence"/>
</dbReference>
<dbReference type="GO" id="GO:0005737">
    <property type="term" value="C:cytoplasm"/>
    <property type="evidence" value="ECO:0007669"/>
    <property type="project" value="TreeGrafter"/>
</dbReference>
<dbReference type="GO" id="GO:0016787">
    <property type="term" value="F:hydrolase activity"/>
    <property type="evidence" value="ECO:0007669"/>
    <property type="project" value="UniProtKB-KW"/>
</dbReference>
<dbReference type="GO" id="GO:0016831">
    <property type="term" value="F:carboxy-lyase activity"/>
    <property type="evidence" value="ECO:0007669"/>
    <property type="project" value="InterPro"/>
</dbReference>
<dbReference type="PANTHER" id="PTHR21240">
    <property type="entry name" value="2-AMINO-3-CARBOXYLMUCONATE-6-SEMIALDEHYDE DECARBOXYLASE"/>
    <property type="match status" value="1"/>
</dbReference>
<dbReference type="RefSeq" id="WP_067888002.1">
    <property type="nucleotide sequence ID" value="NZ_VSFG01000008.1"/>
</dbReference>
<dbReference type="Gene3D" id="3.20.20.140">
    <property type="entry name" value="Metal-dependent hydrolases"/>
    <property type="match status" value="1"/>
</dbReference>
<dbReference type="SUPFAM" id="SSF51556">
    <property type="entry name" value="Metallo-dependent hydrolases"/>
    <property type="match status" value="1"/>
</dbReference>
<organism evidence="3 4">
    <name type="scientific">Actinomadura chibensis</name>
    <dbReference type="NCBI Taxonomy" id="392828"/>
    <lineage>
        <taxon>Bacteria</taxon>
        <taxon>Bacillati</taxon>
        <taxon>Actinomycetota</taxon>
        <taxon>Actinomycetes</taxon>
        <taxon>Streptosporangiales</taxon>
        <taxon>Thermomonosporaceae</taxon>
        <taxon>Actinomadura</taxon>
    </lineage>
</organism>
<keyword evidence="1" id="KW-0456">Lyase</keyword>
<dbReference type="GO" id="GO:0019748">
    <property type="term" value="P:secondary metabolic process"/>
    <property type="evidence" value="ECO:0007669"/>
    <property type="project" value="TreeGrafter"/>
</dbReference>
<accession>A0A5D0ND60</accession>
<dbReference type="PANTHER" id="PTHR21240:SF28">
    <property type="entry name" value="ISO-OROTATE DECARBOXYLASE (EUROFUNG)"/>
    <property type="match status" value="1"/>
</dbReference>
<proteinExistence type="predicted"/>
<protein>
    <submittedName>
        <fullName evidence="3">Amidohydrolase family protein</fullName>
    </submittedName>
</protein>
<evidence type="ECO:0000313" key="3">
    <source>
        <dbReference type="EMBL" id="TYB42336.1"/>
    </source>
</evidence>
<dbReference type="InterPro" id="IPR032466">
    <property type="entry name" value="Metal_Hydrolase"/>
</dbReference>
<dbReference type="InterPro" id="IPR032465">
    <property type="entry name" value="ACMSD"/>
</dbReference>
<dbReference type="STRING" id="1220554.GCA_001552135_01898"/>
<dbReference type="Pfam" id="PF04909">
    <property type="entry name" value="Amidohydro_2"/>
    <property type="match status" value="1"/>
</dbReference>
<feature type="domain" description="Amidohydrolase-related" evidence="2">
    <location>
        <begin position="100"/>
        <end position="388"/>
    </location>
</feature>
<sequence>MPSRQLGFPVFDADNHLYETREALTRHLPEEYKGAIDYVDVHGRTKIVVRGHISDYIPNPTFDRVGKPGAQEEYFKHGNPEGKSIRQIIGRGIDCPPAFREAGPRLELMDELGLGYSLMMPTLASLVEERMRDDPDLCSAAIHALNRWMSEDWPFAHEGRIFSTPIITPGLVDKAIAELEWVLDKGAKVVLMRPAPAWGYQGPRSFALPEYDPYWKLIEESGTLVVFHASDSGYNRYWNEWEGTQLEMQAFAQPKPFTAAMRNAHREIQDAVTSMIFHGALWRHPGVRIALIENGAGWVPHLLEHLDETYGTMPQVFPEKPSETFKRNFWMHPFHEEDPRGLIDLLGSDHIIFGSDYPHVEGLADPLSYVDELQGLADADIRKIMGGNMMGLLGVSA</sequence>
<evidence type="ECO:0000313" key="4">
    <source>
        <dbReference type="Proteomes" id="UP000323380"/>
    </source>
</evidence>
<dbReference type="EMBL" id="VSFG01000008">
    <property type="protein sequence ID" value="TYB42336.1"/>
    <property type="molecule type" value="Genomic_DNA"/>
</dbReference>
<comment type="caution">
    <text evidence="3">The sequence shown here is derived from an EMBL/GenBank/DDBJ whole genome shotgun (WGS) entry which is preliminary data.</text>
</comment>
<dbReference type="InterPro" id="IPR006680">
    <property type="entry name" value="Amidohydro-rel"/>
</dbReference>